<reference evidence="1" key="1">
    <citation type="submission" date="2020-07" db="EMBL/GenBank/DDBJ databases">
        <title>Multicomponent nature underlies the extraordinary mechanical properties of spider dragline silk.</title>
        <authorList>
            <person name="Kono N."/>
            <person name="Nakamura H."/>
            <person name="Mori M."/>
            <person name="Yoshida Y."/>
            <person name="Ohtoshi R."/>
            <person name="Malay A.D."/>
            <person name="Moran D.A.P."/>
            <person name="Tomita M."/>
            <person name="Numata K."/>
            <person name="Arakawa K."/>
        </authorList>
    </citation>
    <scope>NUCLEOTIDE SEQUENCE</scope>
</reference>
<dbReference type="GO" id="GO:0003676">
    <property type="term" value="F:nucleic acid binding"/>
    <property type="evidence" value="ECO:0007669"/>
    <property type="project" value="InterPro"/>
</dbReference>
<dbReference type="PANTHER" id="PTHR46060">
    <property type="entry name" value="MARINER MOS1 TRANSPOSASE-LIKE PROTEIN"/>
    <property type="match status" value="1"/>
</dbReference>
<dbReference type="Gene3D" id="3.30.420.10">
    <property type="entry name" value="Ribonuclease H-like superfamily/Ribonuclease H"/>
    <property type="match status" value="1"/>
</dbReference>
<proteinExistence type="predicted"/>
<evidence type="ECO:0000313" key="2">
    <source>
        <dbReference type="Proteomes" id="UP000887116"/>
    </source>
</evidence>
<accession>A0A8X6G033</accession>
<sequence length="161" mass="18885">MHRRMKVVSGEYILCHSSIVEVRKRFLEGHELMEDDARSGQSSRVITPEMIARVNDLVLKNHRNTFNKIHRLPCISVSTTHTIMHQHFTFRKICTQPDLLPCNFHVFVPLKRAIRGRRLTTDDEVCDWDQAWIRQQRTSVFKDRIDRLVSQWDKCANSSGG</sequence>
<organism evidence="1 2">
    <name type="scientific">Trichonephila clavata</name>
    <name type="common">Joro spider</name>
    <name type="synonym">Nephila clavata</name>
    <dbReference type="NCBI Taxonomy" id="2740835"/>
    <lineage>
        <taxon>Eukaryota</taxon>
        <taxon>Metazoa</taxon>
        <taxon>Ecdysozoa</taxon>
        <taxon>Arthropoda</taxon>
        <taxon>Chelicerata</taxon>
        <taxon>Arachnida</taxon>
        <taxon>Araneae</taxon>
        <taxon>Araneomorphae</taxon>
        <taxon>Entelegynae</taxon>
        <taxon>Araneoidea</taxon>
        <taxon>Nephilidae</taxon>
        <taxon>Trichonephila</taxon>
    </lineage>
</organism>
<evidence type="ECO:0000313" key="1">
    <source>
        <dbReference type="EMBL" id="GFQ92472.1"/>
    </source>
</evidence>
<dbReference type="InterPro" id="IPR036397">
    <property type="entry name" value="RNaseH_sf"/>
</dbReference>
<dbReference type="OrthoDB" id="10022101at2759"/>
<name>A0A8X6G033_TRICU</name>
<dbReference type="AlphaFoldDB" id="A0A8X6G033"/>
<dbReference type="PANTHER" id="PTHR46060:SF3">
    <property type="entry name" value="PROTEIN GVQW3"/>
    <property type="match status" value="1"/>
</dbReference>
<dbReference type="EMBL" id="BMAO01004114">
    <property type="protein sequence ID" value="GFQ92472.1"/>
    <property type="molecule type" value="Genomic_DNA"/>
</dbReference>
<dbReference type="Proteomes" id="UP000887116">
    <property type="component" value="Unassembled WGS sequence"/>
</dbReference>
<dbReference type="InterPro" id="IPR052709">
    <property type="entry name" value="Transposase-MT_Hybrid"/>
</dbReference>
<gene>
    <name evidence="1" type="primary">SETMAR_11</name>
    <name evidence="1" type="ORF">TNCT_215461</name>
</gene>
<keyword evidence="2" id="KW-1185">Reference proteome</keyword>
<comment type="caution">
    <text evidence="1">The sequence shown here is derived from an EMBL/GenBank/DDBJ whole genome shotgun (WGS) entry which is preliminary data.</text>
</comment>
<protein>
    <submittedName>
        <fullName evidence="1">Histone-lysine N-methyltransferase SETMAR</fullName>
    </submittedName>
</protein>